<keyword evidence="3" id="KW-0418">Kinase</keyword>
<dbReference type="EMBL" id="NIOF01000009">
    <property type="protein sequence ID" value="OWQ87640.1"/>
    <property type="molecule type" value="Genomic_DNA"/>
</dbReference>
<organism evidence="6 7">
    <name type="scientific">Roseateles aquatilis</name>
    <dbReference type="NCBI Taxonomy" id="431061"/>
    <lineage>
        <taxon>Bacteria</taxon>
        <taxon>Pseudomonadati</taxon>
        <taxon>Pseudomonadota</taxon>
        <taxon>Betaproteobacteria</taxon>
        <taxon>Burkholderiales</taxon>
        <taxon>Sphaerotilaceae</taxon>
        <taxon>Roseateles</taxon>
    </lineage>
</organism>
<dbReference type="InterPro" id="IPR017508">
    <property type="entry name" value="HipA_N1"/>
</dbReference>
<proteinExistence type="inferred from homology"/>
<feature type="domain" description="HipA N-terminal subdomain 1" evidence="5">
    <location>
        <begin position="4"/>
        <end position="111"/>
    </location>
</feature>
<evidence type="ECO:0000256" key="3">
    <source>
        <dbReference type="ARBA" id="ARBA00022777"/>
    </source>
</evidence>
<name>A0A246J4W3_9BURK</name>
<dbReference type="Pfam" id="PF07804">
    <property type="entry name" value="HipA_C"/>
    <property type="match status" value="1"/>
</dbReference>
<dbReference type="CDD" id="cd17809">
    <property type="entry name" value="HipA_So_like"/>
    <property type="match status" value="1"/>
</dbReference>
<evidence type="ECO:0000259" key="4">
    <source>
        <dbReference type="Pfam" id="PF07804"/>
    </source>
</evidence>
<dbReference type="NCBIfam" id="TIGR03071">
    <property type="entry name" value="couple_hipA"/>
    <property type="match status" value="1"/>
</dbReference>
<dbReference type="InterPro" id="IPR012893">
    <property type="entry name" value="HipA-like_C"/>
</dbReference>
<evidence type="ECO:0000313" key="7">
    <source>
        <dbReference type="Proteomes" id="UP000197468"/>
    </source>
</evidence>
<dbReference type="RefSeq" id="WP_088386422.1">
    <property type="nucleotide sequence ID" value="NZ_NIOF01000009.1"/>
</dbReference>
<evidence type="ECO:0000256" key="1">
    <source>
        <dbReference type="ARBA" id="ARBA00010164"/>
    </source>
</evidence>
<dbReference type="GO" id="GO:0005829">
    <property type="term" value="C:cytosol"/>
    <property type="evidence" value="ECO:0007669"/>
    <property type="project" value="TreeGrafter"/>
</dbReference>
<dbReference type="GO" id="GO:0004674">
    <property type="term" value="F:protein serine/threonine kinase activity"/>
    <property type="evidence" value="ECO:0007669"/>
    <property type="project" value="TreeGrafter"/>
</dbReference>
<dbReference type="OrthoDB" id="9805913at2"/>
<dbReference type="Pfam" id="PF13657">
    <property type="entry name" value="Couple_hipA"/>
    <property type="match status" value="1"/>
</dbReference>
<evidence type="ECO:0008006" key="8">
    <source>
        <dbReference type="Google" id="ProtNLM"/>
    </source>
</evidence>
<keyword evidence="7" id="KW-1185">Reference proteome</keyword>
<dbReference type="AlphaFoldDB" id="A0A246J4W3"/>
<evidence type="ECO:0000259" key="5">
    <source>
        <dbReference type="Pfam" id="PF13657"/>
    </source>
</evidence>
<evidence type="ECO:0000256" key="2">
    <source>
        <dbReference type="ARBA" id="ARBA00022679"/>
    </source>
</evidence>
<evidence type="ECO:0000313" key="6">
    <source>
        <dbReference type="EMBL" id="OWQ87640.1"/>
    </source>
</evidence>
<gene>
    <name evidence="6" type="ORF">CDN99_18825</name>
</gene>
<dbReference type="InterPro" id="IPR052028">
    <property type="entry name" value="HipA_Ser/Thr_kinase"/>
</dbReference>
<protein>
    <recommendedName>
        <fullName evidence="8">Phosphatidylinositol kinase</fullName>
    </recommendedName>
</protein>
<dbReference type="Proteomes" id="UP000197468">
    <property type="component" value="Unassembled WGS sequence"/>
</dbReference>
<keyword evidence="2" id="KW-0808">Transferase</keyword>
<dbReference type="PANTHER" id="PTHR37419:SF1">
    <property type="entry name" value="SERINE_THREONINE-PROTEIN KINASE TOXIN HIPA"/>
    <property type="match status" value="1"/>
</dbReference>
<reference evidence="6 7" key="1">
    <citation type="journal article" date="2008" name="Int. J. Syst. Evol. Microbiol.">
        <title>Description of Roseateles aquatilis sp. nov. and Roseateles terrae sp. nov., in the class Betaproteobacteria, and emended description of the genus Roseateles.</title>
        <authorList>
            <person name="Gomila M."/>
            <person name="Bowien B."/>
            <person name="Falsen E."/>
            <person name="Moore E.R."/>
            <person name="Lalucat J."/>
        </authorList>
    </citation>
    <scope>NUCLEOTIDE SEQUENCE [LARGE SCALE GENOMIC DNA]</scope>
    <source>
        <strain evidence="6 7">CCUG 48205</strain>
    </source>
</reference>
<comment type="similarity">
    <text evidence="1">Belongs to the HipA Ser/Thr kinase family.</text>
</comment>
<dbReference type="PANTHER" id="PTHR37419">
    <property type="entry name" value="SERINE/THREONINE-PROTEIN KINASE TOXIN HIPA"/>
    <property type="match status" value="1"/>
</dbReference>
<accession>A0A246J4W3</accession>
<sequence length="443" mass="48744">MSGLEVWLDDREAGWLRRHEDSRPSRALSMRYLESWIAEAPAYPLAPSLPLPERGGGQAPLDGEAVRWYFDNLLPEGDARRRAFAALGVPMDDTFRALAHMGRDAAGAVRLLPGDSHGRPTGSMPRRVPREELSERIRHRTAQPFAVWDGQMRHALAGSQDKIGVYVDRGEWYLVDGPQIASTHLIKPAPEADALRDLPYNEYFCMRLAARVGLDVAKVQLHHVPEPVLLVERFDRQRLDDGRVRRRHVIDACQALGVPGALKRERTGEDVAGRAPSRDGVSMPRIFGLLTQSAAPLIDRRALLRWTIFQLLIGNSDAHAKNLSFFVDHGGLRVAPAYDLICGSRPGFGKTPGLAMAIGDAFVPNEVTPLAWASFAERCGIAPRSLIQELRRLCEELPTAAERLAAELADEVPGSVGDGILSVIRSESARQASTALDIGRIGR</sequence>
<comment type="caution">
    <text evidence="6">The sequence shown here is derived from an EMBL/GenBank/DDBJ whole genome shotgun (WGS) entry which is preliminary data.</text>
</comment>
<feature type="domain" description="HipA-like C-terminal" evidence="4">
    <location>
        <begin position="155"/>
        <end position="399"/>
    </location>
</feature>